<accession>A0A3N4IAN8</accession>
<dbReference type="Proteomes" id="UP000275078">
    <property type="component" value="Unassembled WGS sequence"/>
</dbReference>
<keyword evidence="2" id="KW-1185">Reference proteome</keyword>
<gene>
    <name evidence="1" type="ORF">BJ508DRAFT_304892</name>
</gene>
<sequence>MPPTESNPARIASSTQPLVAAPTAVIIDTSQPTGSRMVHVLDITWADDPSYWSAAVDSDFGPQIKTFSVYAMIVGEMNMNALVHEMGKLCVDSRGALHRFILRMGDEAGQTLAEREGGEYSGRAELAPTPGSQGSKIQLVAQVARKRVMMGQDSCGFGKWPAHKM</sequence>
<organism evidence="1 2">
    <name type="scientific">Ascobolus immersus RN42</name>
    <dbReference type="NCBI Taxonomy" id="1160509"/>
    <lineage>
        <taxon>Eukaryota</taxon>
        <taxon>Fungi</taxon>
        <taxon>Dikarya</taxon>
        <taxon>Ascomycota</taxon>
        <taxon>Pezizomycotina</taxon>
        <taxon>Pezizomycetes</taxon>
        <taxon>Pezizales</taxon>
        <taxon>Ascobolaceae</taxon>
        <taxon>Ascobolus</taxon>
    </lineage>
</organism>
<reference evidence="1 2" key="1">
    <citation type="journal article" date="2018" name="Nat. Ecol. Evol.">
        <title>Pezizomycetes genomes reveal the molecular basis of ectomycorrhizal truffle lifestyle.</title>
        <authorList>
            <person name="Murat C."/>
            <person name="Payen T."/>
            <person name="Noel B."/>
            <person name="Kuo A."/>
            <person name="Morin E."/>
            <person name="Chen J."/>
            <person name="Kohler A."/>
            <person name="Krizsan K."/>
            <person name="Balestrini R."/>
            <person name="Da Silva C."/>
            <person name="Montanini B."/>
            <person name="Hainaut M."/>
            <person name="Levati E."/>
            <person name="Barry K.W."/>
            <person name="Belfiori B."/>
            <person name="Cichocki N."/>
            <person name="Clum A."/>
            <person name="Dockter R.B."/>
            <person name="Fauchery L."/>
            <person name="Guy J."/>
            <person name="Iotti M."/>
            <person name="Le Tacon F."/>
            <person name="Lindquist E.A."/>
            <person name="Lipzen A."/>
            <person name="Malagnac F."/>
            <person name="Mello A."/>
            <person name="Molinier V."/>
            <person name="Miyauchi S."/>
            <person name="Poulain J."/>
            <person name="Riccioni C."/>
            <person name="Rubini A."/>
            <person name="Sitrit Y."/>
            <person name="Splivallo R."/>
            <person name="Traeger S."/>
            <person name="Wang M."/>
            <person name="Zifcakova L."/>
            <person name="Wipf D."/>
            <person name="Zambonelli A."/>
            <person name="Paolocci F."/>
            <person name="Nowrousian M."/>
            <person name="Ottonello S."/>
            <person name="Baldrian P."/>
            <person name="Spatafora J.W."/>
            <person name="Henrissat B."/>
            <person name="Nagy L.G."/>
            <person name="Aury J.M."/>
            <person name="Wincker P."/>
            <person name="Grigoriev I.V."/>
            <person name="Bonfante P."/>
            <person name="Martin F.M."/>
        </authorList>
    </citation>
    <scope>NUCLEOTIDE SEQUENCE [LARGE SCALE GENOMIC DNA]</scope>
    <source>
        <strain evidence="1 2">RN42</strain>
    </source>
</reference>
<evidence type="ECO:0000313" key="1">
    <source>
        <dbReference type="EMBL" id="RPA83153.1"/>
    </source>
</evidence>
<name>A0A3N4IAN8_ASCIM</name>
<evidence type="ECO:0000313" key="2">
    <source>
        <dbReference type="Proteomes" id="UP000275078"/>
    </source>
</evidence>
<dbReference type="AlphaFoldDB" id="A0A3N4IAN8"/>
<protein>
    <submittedName>
        <fullName evidence="1">Uncharacterized protein</fullName>
    </submittedName>
</protein>
<proteinExistence type="predicted"/>
<dbReference type="EMBL" id="ML119666">
    <property type="protein sequence ID" value="RPA83153.1"/>
    <property type="molecule type" value="Genomic_DNA"/>
</dbReference>